<evidence type="ECO:0000259" key="1">
    <source>
        <dbReference type="Pfam" id="PF10005"/>
    </source>
</evidence>
<dbReference type="Pfam" id="PF15887">
    <property type="entry name" value="Peptidase_Mx"/>
    <property type="match status" value="1"/>
</dbReference>
<dbReference type="AlphaFoldDB" id="A0A3N1NPA8"/>
<proteinExistence type="predicted"/>
<organism evidence="2 3">
    <name type="scientific">Marinimicrobium koreense</name>
    <dbReference type="NCBI Taxonomy" id="306545"/>
    <lineage>
        <taxon>Bacteria</taxon>
        <taxon>Pseudomonadati</taxon>
        <taxon>Pseudomonadota</taxon>
        <taxon>Gammaproteobacteria</taxon>
        <taxon>Cellvibrionales</taxon>
        <taxon>Cellvibrionaceae</taxon>
        <taxon>Marinimicrobium</taxon>
    </lineage>
</organism>
<sequence>MKDFKCTCGQRVFFDNSECLNCGRLLRFDPERQDMVALIREADGVLVSASGERFHDCRNHIEYQSCNWVLPAGDRHRYCRSCRLNKIVPHLERPGNVRHWAKLESAKRHLMYTLMQLGLPVQGRHEAPKIGLQFAFLEDSRSNANVRESYVATGHAMGLITLNLAEADDAYRERIRQQLGEYYRTLLGHFRHESGHYYYDLLVRGTAWEQEVIEVFGNPHVDYQQALKSHYKQGGNPNWQGTHISAYACSHPLEDWAETWAHYLHMWDTLDTARAFGSAPVVATDSVDELVQSWVELTVVLNALNRSMGLPDAYPFVLTDSVIAKLRVIHRVIAAASQ</sequence>
<protein>
    <recommendedName>
        <fullName evidence="1">Zinc-ribbon domain-containing protein</fullName>
    </recommendedName>
</protein>
<comment type="caution">
    <text evidence="2">The sequence shown here is derived from an EMBL/GenBank/DDBJ whole genome shotgun (WGS) entry which is preliminary data.</text>
</comment>
<dbReference type="RefSeq" id="WP_123637793.1">
    <property type="nucleotide sequence ID" value="NZ_RJUK01000001.1"/>
</dbReference>
<keyword evidence="3" id="KW-1185">Reference proteome</keyword>
<dbReference type="PIRSF" id="PIRSF012641">
    <property type="entry name" value="UCP012641"/>
    <property type="match status" value="1"/>
</dbReference>
<evidence type="ECO:0000313" key="2">
    <source>
        <dbReference type="EMBL" id="ROQ20682.1"/>
    </source>
</evidence>
<evidence type="ECO:0000313" key="3">
    <source>
        <dbReference type="Proteomes" id="UP000273643"/>
    </source>
</evidence>
<dbReference type="InterPro" id="IPR011201">
    <property type="entry name" value="Zinc-ribbon_6_bact"/>
</dbReference>
<reference evidence="2 3" key="1">
    <citation type="submission" date="2018-11" db="EMBL/GenBank/DDBJ databases">
        <title>Genomic Encyclopedia of Type Strains, Phase IV (KMG-IV): sequencing the most valuable type-strain genomes for metagenomic binning, comparative biology and taxonomic classification.</title>
        <authorList>
            <person name="Goeker M."/>
        </authorList>
    </citation>
    <scope>NUCLEOTIDE SEQUENCE [LARGE SCALE GENOMIC DNA]</scope>
    <source>
        <strain evidence="2 3">DSM 16974</strain>
    </source>
</reference>
<dbReference type="Proteomes" id="UP000273643">
    <property type="component" value="Unassembled WGS sequence"/>
</dbReference>
<dbReference type="OrthoDB" id="256753at2"/>
<dbReference type="Pfam" id="PF10005">
    <property type="entry name" value="Zn_ribbon_DZR_6"/>
    <property type="match status" value="1"/>
</dbReference>
<dbReference type="EMBL" id="RJUK01000001">
    <property type="protein sequence ID" value="ROQ20682.1"/>
    <property type="molecule type" value="Genomic_DNA"/>
</dbReference>
<feature type="domain" description="Zinc-ribbon" evidence="1">
    <location>
        <begin position="4"/>
        <end position="92"/>
    </location>
</feature>
<gene>
    <name evidence="2" type="ORF">EDC38_1295</name>
</gene>
<name>A0A3N1NPA8_9GAMM</name>
<accession>A0A3N1NPA8</accession>
<dbReference type="InterPro" id="IPR031321">
    <property type="entry name" value="UCP012641"/>
</dbReference>